<dbReference type="CDD" id="cd00293">
    <property type="entry name" value="USP-like"/>
    <property type="match status" value="1"/>
</dbReference>
<dbReference type="eggNOG" id="COG0589">
    <property type="taxonomic scope" value="Bacteria"/>
</dbReference>
<evidence type="ECO:0000313" key="4">
    <source>
        <dbReference type="Proteomes" id="UP000000379"/>
    </source>
</evidence>
<dbReference type="PANTHER" id="PTHR46268:SF6">
    <property type="entry name" value="UNIVERSAL STRESS PROTEIN UP12"/>
    <property type="match status" value="1"/>
</dbReference>
<dbReference type="PANTHER" id="PTHR46268">
    <property type="entry name" value="STRESS RESPONSE PROTEIN NHAX"/>
    <property type="match status" value="1"/>
</dbReference>
<dbReference type="KEGG" id="tra:Trad_0275"/>
<organism evidence="3 4">
    <name type="scientific">Truepera radiovictrix (strain DSM 17093 / CIP 108686 / LMG 22925 / RQ-24)</name>
    <dbReference type="NCBI Taxonomy" id="649638"/>
    <lineage>
        <taxon>Bacteria</taxon>
        <taxon>Thermotogati</taxon>
        <taxon>Deinococcota</taxon>
        <taxon>Deinococci</taxon>
        <taxon>Trueperales</taxon>
        <taxon>Trueperaceae</taxon>
        <taxon>Truepera</taxon>
    </lineage>
</organism>
<dbReference type="Pfam" id="PF00582">
    <property type="entry name" value="Usp"/>
    <property type="match status" value="1"/>
</dbReference>
<evidence type="ECO:0000313" key="3">
    <source>
        <dbReference type="EMBL" id="ADI13415.1"/>
    </source>
</evidence>
<evidence type="ECO:0000259" key="2">
    <source>
        <dbReference type="Pfam" id="PF00582"/>
    </source>
</evidence>
<sequence length="144" mass="15576">MAELFIVGVDGSDGARRAAAFAAKRARCVGAKVLLLGVIEWSRYAFYTPEELETRGRDKQRATERAEREVLRPLAESLQGEGLEVSCLVRHGHAAEVIQALAEERGASEVFVGREGRSPFVGALFGSVTHRIVSTSNVPVTVVP</sequence>
<dbReference type="OrthoDB" id="5186731at2"/>
<proteinExistence type="inferred from homology"/>
<keyword evidence="4" id="KW-1185">Reference proteome</keyword>
<dbReference type="Gene3D" id="3.40.50.620">
    <property type="entry name" value="HUPs"/>
    <property type="match status" value="1"/>
</dbReference>
<dbReference type="SUPFAM" id="SSF52402">
    <property type="entry name" value="Adenine nucleotide alpha hydrolases-like"/>
    <property type="match status" value="1"/>
</dbReference>
<dbReference type="EMBL" id="CP002049">
    <property type="protein sequence ID" value="ADI13415.1"/>
    <property type="molecule type" value="Genomic_DNA"/>
</dbReference>
<dbReference type="AlphaFoldDB" id="D7CR15"/>
<dbReference type="STRING" id="649638.Trad_0275"/>
<accession>D7CR15</accession>
<gene>
    <name evidence="3" type="ordered locus">Trad_0275</name>
</gene>
<dbReference type="HOGENOM" id="CLU_049301_16_2_0"/>
<dbReference type="RefSeq" id="WP_013176795.1">
    <property type="nucleotide sequence ID" value="NC_014221.1"/>
</dbReference>
<dbReference type="InterPro" id="IPR006016">
    <property type="entry name" value="UspA"/>
</dbReference>
<dbReference type="InterPro" id="IPR006015">
    <property type="entry name" value="Universal_stress_UspA"/>
</dbReference>
<feature type="domain" description="UspA" evidence="2">
    <location>
        <begin position="6"/>
        <end position="144"/>
    </location>
</feature>
<reference evidence="3 4" key="2">
    <citation type="journal article" date="2011" name="Stand. Genomic Sci.">
        <title>Complete genome sequence of Truepera radiovictrix type strain (RQ-24).</title>
        <authorList>
            <person name="Ivanova N."/>
            <person name="Rohde C."/>
            <person name="Munk C."/>
            <person name="Nolan M."/>
            <person name="Lucas S."/>
            <person name="Del Rio T.G."/>
            <person name="Tice H."/>
            <person name="Deshpande S."/>
            <person name="Cheng J.F."/>
            <person name="Tapia R."/>
            <person name="Han C."/>
            <person name="Goodwin L."/>
            <person name="Pitluck S."/>
            <person name="Liolios K."/>
            <person name="Mavromatis K."/>
            <person name="Mikhailova N."/>
            <person name="Pati A."/>
            <person name="Chen A."/>
            <person name="Palaniappan K."/>
            <person name="Land M."/>
            <person name="Hauser L."/>
            <person name="Chang Y.J."/>
            <person name="Jeffries C.D."/>
            <person name="Brambilla E."/>
            <person name="Rohde M."/>
            <person name="Goker M."/>
            <person name="Tindall B.J."/>
            <person name="Woyke T."/>
            <person name="Bristow J."/>
            <person name="Eisen J.A."/>
            <person name="Markowitz V."/>
            <person name="Hugenholtz P."/>
            <person name="Kyrpides N.C."/>
            <person name="Klenk H.P."/>
            <person name="Lapidus A."/>
        </authorList>
    </citation>
    <scope>NUCLEOTIDE SEQUENCE [LARGE SCALE GENOMIC DNA]</scope>
    <source>
        <strain evidence="4">DSM 17093 / CIP 108686 / LMG 22925 / RQ-24</strain>
    </source>
</reference>
<reference evidence="4" key="1">
    <citation type="submission" date="2010-05" db="EMBL/GenBank/DDBJ databases">
        <title>The complete genome of Truepera radiovictris DSM 17093.</title>
        <authorList>
            <consortium name="US DOE Joint Genome Institute (JGI-PGF)"/>
            <person name="Lucas S."/>
            <person name="Copeland A."/>
            <person name="Lapidus A."/>
            <person name="Glavina del Rio T."/>
            <person name="Dalin E."/>
            <person name="Tice H."/>
            <person name="Bruce D."/>
            <person name="Goodwin L."/>
            <person name="Pitluck S."/>
            <person name="Kyrpides N."/>
            <person name="Mavromatis K."/>
            <person name="Ovchinnikova G."/>
            <person name="Munk A.C."/>
            <person name="Detter J.C."/>
            <person name="Han C."/>
            <person name="Tapia R."/>
            <person name="Land M."/>
            <person name="Hauser L."/>
            <person name="Markowitz V."/>
            <person name="Cheng J.-F."/>
            <person name="Hugenholtz P."/>
            <person name="Woyke T."/>
            <person name="Wu D."/>
            <person name="Tindall B."/>
            <person name="Pomrenke H.G."/>
            <person name="Brambilla E."/>
            <person name="Klenk H.-P."/>
            <person name="Eisen J.A."/>
        </authorList>
    </citation>
    <scope>NUCLEOTIDE SEQUENCE [LARGE SCALE GENOMIC DNA]</scope>
    <source>
        <strain evidence="4">DSM 17093 / CIP 108686 / LMG 22925 / RQ-24</strain>
    </source>
</reference>
<dbReference type="InterPro" id="IPR014729">
    <property type="entry name" value="Rossmann-like_a/b/a_fold"/>
</dbReference>
<comment type="similarity">
    <text evidence="1">Belongs to the universal stress protein A family.</text>
</comment>
<evidence type="ECO:0000256" key="1">
    <source>
        <dbReference type="ARBA" id="ARBA00008791"/>
    </source>
</evidence>
<dbReference type="PRINTS" id="PR01438">
    <property type="entry name" value="UNVRSLSTRESS"/>
</dbReference>
<name>D7CR15_TRURR</name>
<protein>
    <submittedName>
        <fullName evidence="3">UspA domain protein</fullName>
    </submittedName>
</protein>
<dbReference type="Proteomes" id="UP000000379">
    <property type="component" value="Chromosome"/>
</dbReference>